<evidence type="ECO:0000256" key="3">
    <source>
        <dbReference type="SAM" id="SignalP"/>
    </source>
</evidence>
<keyword evidence="5" id="KW-1185">Reference proteome</keyword>
<dbReference type="GO" id="GO:0016787">
    <property type="term" value="F:hydrolase activity"/>
    <property type="evidence" value="ECO:0007669"/>
    <property type="project" value="UniProtKB-KW"/>
</dbReference>
<accession>A0ABT8WF71</accession>
<dbReference type="InterPro" id="IPR008928">
    <property type="entry name" value="6-hairpin_glycosidase_sf"/>
</dbReference>
<gene>
    <name evidence="4" type="ORF">Q4Q35_18320</name>
</gene>
<evidence type="ECO:0000313" key="5">
    <source>
        <dbReference type="Proteomes" id="UP001176883"/>
    </source>
</evidence>
<feature type="chain" id="PRO_5045762402" evidence="3">
    <location>
        <begin position="19"/>
        <end position="403"/>
    </location>
</feature>
<keyword evidence="3" id="KW-0732">Signal</keyword>
<dbReference type="SUPFAM" id="SSF48208">
    <property type="entry name" value="Six-hairpin glycosidases"/>
    <property type="match status" value="1"/>
</dbReference>
<reference evidence="4" key="1">
    <citation type="submission" date="2023-07" db="EMBL/GenBank/DDBJ databases">
        <title>Two novel species in the genus Flavivirga.</title>
        <authorList>
            <person name="Kwon K."/>
        </authorList>
    </citation>
    <scope>NUCLEOTIDE SEQUENCE</scope>
    <source>
        <strain evidence="4">KCTC 52353</strain>
    </source>
</reference>
<comment type="caution">
    <text evidence="4">The sequence shown here is derived from an EMBL/GenBank/DDBJ whole genome shotgun (WGS) entry which is preliminary data.</text>
</comment>
<dbReference type="Pfam" id="PF07470">
    <property type="entry name" value="Glyco_hydro_88"/>
    <property type="match status" value="1"/>
</dbReference>
<dbReference type="InterPro" id="IPR052369">
    <property type="entry name" value="UG_Glycosaminoglycan_Hydrolase"/>
</dbReference>
<dbReference type="PROSITE" id="PS51257">
    <property type="entry name" value="PROKAR_LIPOPROTEIN"/>
    <property type="match status" value="1"/>
</dbReference>
<comment type="similarity">
    <text evidence="2">Belongs to the glycosyl hydrolase 88 family.</text>
</comment>
<evidence type="ECO:0000256" key="1">
    <source>
        <dbReference type="ARBA" id="ARBA00022801"/>
    </source>
</evidence>
<dbReference type="Proteomes" id="UP001176883">
    <property type="component" value="Unassembled WGS sequence"/>
</dbReference>
<name>A0ABT8WF71_9FLAO</name>
<sequence>MTRLSLLLLTIFLMVACASPKKQEPIFSPTKMLDLSVLKTKETLKGLSATDSFLRNIPQDKTHWEFVGVRDWCSGFWPGVLWYAYEYTKDESIKSKAEKFTLPIKTIAYSPARNHDIGFMVYCSYGNGYRLTGNEEYKKVLLAAADTLATLYNPNVGSILSWPIKREEYSHNTIIDNMMNLELLFWASKNGGDKRLYDIAVSHAELTMKNIVRPDNAVYHLGEFNEETGEFIKGHTHQGYADESMWARGQTWGIYGFAIAYRETGNQEFLETSIKLANHFLDRLPEDGIPYWDFDDPKIPNAPKDASAAAIAACGMLELAGLVKDEKLKEKYINAANNFVEKLSSKDYFSGDTNQALLLHSTGHYPKNSEIDVPIIYADYYYMEALTRLKKIEVLNNASLAQK</sequence>
<evidence type="ECO:0000256" key="2">
    <source>
        <dbReference type="ARBA" id="ARBA00038358"/>
    </source>
</evidence>
<dbReference type="InterPro" id="IPR012341">
    <property type="entry name" value="6hp_glycosidase-like_sf"/>
</dbReference>
<dbReference type="EMBL" id="JAUOEK010000172">
    <property type="protein sequence ID" value="MDO5971761.1"/>
    <property type="molecule type" value="Genomic_DNA"/>
</dbReference>
<protein>
    <submittedName>
        <fullName evidence="4">Glycoside hydrolase family 88 protein</fullName>
    </submittedName>
</protein>
<organism evidence="4 5">
    <name type="scientific">Flavivirga aquimarina</name>
    <dbReference type="NCBI Taxonomy" id="2027862"/>
    <lineage>
        <taxon>Bacteria</taxon>
        <taxon>Pseudomonadati</taxon>
        <taxon>Bacteroidota</taxon>
        <taxon>Flavobacteriia</taxon>
        <taxon>Flavobacteriales</taxon>
        <taxon>Flavobacteriaceae</taxon>
        <taxon>Flavivirga</taxon>
    </lineage>
</organism>
<feature type="signal peptide" evidence="3">
    <location>
        <begin position="1"/>
        <end position="18"/>
    </location>
</feature>
<dbReference type="Gene3D" id="1.50.10.10">
    <property type="match status" value="1"/>
</dbReference>
<dbReference type="PANTHER" id="PTHR36845">
    <property type="entry name" value="HYDROLASE, PUTATIVE (AFU_ORTHOLOGUE AFUA_7G05090)-RELATED"/>
    <property type="match status" value="1"/>
</dbReference>
<keyword evidence="1 4" id="KW-0378">Hydrolase</keyword>
<evidence type="ECO:0000313" key="4">
    <source>
        <dbReference type="EMBL" id="MDO5971761.1"/>
    </source>
</evidence>
<dbReference type="InterPro" id="IPR010905">
    <property type="entry name" value="Glyco_hydro_88"/>
</dbReference>
<proteinExistence type="inferred from homology"/>
<dbReference type="PANTHER" id="PTHR36845:SF1">
    <property type="entry name" value="HYDROLASE, PUTATIVE (AFU_ORTHOLOGUE AFUA_7G05090)-RELATED"/>
    <property type="match status" value="1"/>
</dbReference>
<dbReference type="RefSeq" id="WP_303279473.1">
    <property type="nucleotide sequence ID" value="NZ_JAUOEK010000172.1"/>
</dbReference>